<dbReference type="CDD" id="cd09854">
    <property type="entry name" value="PIN_VapC-like"/>
    <property type="match status" value="1"/>
</dbReference>
<dbReference type="Pfam" id="PF13470">
    <property type="entry name" value="PIN_3"/>
    <property type="match status" value="1"/>
</dbReference>
<sequence>MTVLFDTNVVLDVLMDRDPYVQDATALFNHVERGQIQGLITSTTVTTIYYVGRKAIGERPIRARIQDLLHVFATVPVHESALQSVLNIDFRDFEDAVLHEAARQAGADGIVTRNARDFTAATLSIYSPTELLEAVRNS</sequence>
<dbReference type="SUPFAM" id="SSF88723">
    <property type="entry name" value="PIN domain-like"/>
    <property type="match status" value="1"/>
</dbReference>
<accession>A0A2H3NI93</accession>
<dbReference type="InterPro" id="IPR029060">
    <property type="entry name" value="PIN-like_dom_sf"/>
</dbReference>
<comment type="caution">
    <text evidence="2">The sequence shown here is derived from an EMBL/GenBank/DDBJ whole genome shotgun (WGS) entry which is preliminary data.</text>
</comment>
<organism evidence="2 3">
    <name type="scientific">Longimonas halophila</name>
    <dbReference type="NCBI Taxonomy" id="1469170"/>
    <lineage>
        <taxon>Bacteria</taxon>
        <taxon>Pseudomonadati</taxon>
        <taxon>Rhodothermota</taxon>
        <taxon>Rhodothermia</taxon>
        <taxon>Rhodothermales</taxon>
        <taxon>Salisaetaceae</taxon>
        <taxon>Longimonas</taxon>
    </lineage>
</organism>
<evidence type="ECO:0000313" key="2">
    <source>
        <dbReference type="EMBL" id="PEN05107.1"/>
    </source>
</evidence>
<dbReference type="OrthoDB" id="1148871at2"/>
<reference evidence="2 3" key="1">
    <citation type="submission" date="2017-10" db="EMBL/GenBank/DDBJ databases">
        <title>Draft genome of Longimonas halophila.</title>
        <authorList>
            <person name="Goh K.M."/>
            <person name="Shamsir M.S."/>
            <person name="Lim S.W."/>
        </authorList>
    </citation>
    <scope>NUCLEOTIDE SEQUENCE [LARGE SCALE GENOMIC DNA]</scope>
    <source>
        <strain evidence="2 3">KCTC 42399</strain>
    </source>
</reference>
<protein>
    <submittedName>
        <fullName evidence="2">PIN domain nuclease</fullName>
    </submittedName>
</protein>
<dbReference type="Proteomes" id="UP000221024">
    <property type="component" value="Unassembled WGS sequence"/>
</dbReference>
<feature type="domain" description="PIN" evidence="1">
    <location>
        <begin position="3"/>
        <end position="115"/>
    </location>
</feature>
<gene>
    <name evidence="2" type="ORF">CRI93_13900</name>
</gene>
<dbReference type="Gene3D" id="3.40.50.1010">
    <property type="entry name" value="5'-nuclease"/>
    <property type="match status" value="1"/>
</dbReference>
<dbReference type="AlphaFoldDB" id="A0A2H3NI93"/>
<dbReference type="EMBL" id="PDEP01000016">
    <property type="protein sequence ID" value="PEN05107.1"/>
    <property type="molecule type" value="Genomic_DNA"/>
</dbReference>
<evidence type="ECO:0000259" key="1">
    <source>
        <dbReference type="Pfam" id="PF13470"/>
    </source>
</evidence>
<name>A0A2H3NI93_9BACT</name>
<keyword evidence="3" id="KW-1185">Reference proteome</keyword>
<evidence type="ECO:0000313" key="3">
    <source>
        <dbReference type="Proteomes" id="UP000221024"/>
    </source>
</evidence>
<dbReference type="InterPro" id="IPR002716">
    <property type="entry name" value="PIN_dom"/>
</dbReference>
<proteinExistence type="predicted"/>